<sequence>MAGFGKFKLTDAIPKGTAGDAGGEPASAGPPVKGMPKAKARGSKGAAGAASHVEPAEQAGRGKPQAGRQQKGK</sequence>
<feature type="region of interest" description="Disordered" evidence="1">
    <location>
        <begin position="1"/>
        <end position="73"/>
    </location>
</feature>
<dbReference type="EMBL" id="CP042997">
    <property type="protein sequence ID" value="QEH35677.1"/>
    <property type="molecule type" value="Genomic_DNA"/>
</dbReference>
<protein>
    <submittedName>
        <fullName evidence="2">Uncharacterized protein</fullName>
    </submittedName>
</protein>
<keyword evidence="3" id="KW-1185">Reference proteome</keyword>
<accession>A0A5B9W5S9</accession>
<proteinExistence type="predicted"/>
<dbReference type="RefSeq" id="WP_148595451.1">
    <property type="nucleotide sequence ID" value="NZ_CP042997.1"/>
</dbReference>
<gene>
    <name evidence="2" type="ORF">OJF2_42320</name>
</gene>
<reference evidence="2 3" key="1">
    <citation type="submission" date="2019-08" db="EMBL/GenBank/DDBJ databases">
        <title>Deep-cultivation of Planctomycetes and their phenomic and genomic characterization uncovers novel biology.</title>
        <authorList>
            <person name="Wiegand S."/>
            <person name="Jogler M."/>
            <person name="Boedeker C."/>
            <person name="Pinto D."/>
            <person name="Vollmers J."/>
            <person name="Rivas-Marin E."/>
            <person name="Kohn T."/>
            <person name="Peeters S.H."/>
            <person name="Heuer A."/>
            <person name="Rast P."/>
            <person name="Oberbeckmann S."/>
            <person name="Bunk B."/>
            <person name="Jeske O."/>
            <person name="Meyerdierks A."/>
            <person name="Storesund J.E."/>
            <person name="Kallscheuer N."/>
            <person name="Luecker S."/>
            <person name="Lage O.M."/>
            <person name="Pohl T."/>
            <person name="Merkel B.J."/>
            <person name="Hornburger P."/>
            <person name="Mueller R.-W."/>
            <person name="Bruemmer F."/>
            <person name="Labrenz M."/>
            <person name="Spormann A.M."/>
            <person name="Op den Camp H."/>
            <person name="Overmann J."/>
            <person name="Amann R."/>
            <person name="Jetten M.S.M."/>
            <person name="Mascher T."/>
            <person name="Medema M.H."/>
            <person name="Devos D.P."/>
            <person name="Kaster A.-K."/>
            <person name="Ovreas L."/>
            <person name="Rohde M."/>
            <person name="Galperin M.Y."/>
            <person name="Jogler C."/>
        </authorList>
    </citation>
    <scope>NUCLEOTIDE SEQUENCE [LARGE SCALE GENOMIC DNA]</scope>
    <source>
        <strain evidence="2 3">OJF2</strain>
    </source>
</reference>
<name>A0A5B9W5S9_9BACT</name>
<evidence type="ECO:0000313" key="2">
    <source>
        <dbReference type="EMBL" id="QEH35677.1"/>
    </source>
</evidence>
<organism evidence="2 3">
    <name type="scientific">Aquisphaera giovannonii</name>
    <dbReference type="NCBI Taxonomy" id="406548"/>
    <lineage>
        <taxon>Bacteria</taxon>
        <taxon>Pseudomonadati</taxon>
        <taxon>Planctomycetota</taxon>
        <taxon>Planctomycetia</taxon>
        <taxon>Isosphaerales</taxon>
        <taxon>Isosphaeraceae</taxon>
        <taxon>Aquisphaera</taxon>
    </lineage>
</organism>
<evidence type="ECO:0000256" key="1">
    <source>
        <dbReference type="SAM" id="MobiDB-lite"/>
    </source>
</evidence>
<dbReference type="Proteomes" id="UP000324233">
    <property type="component" value="Chromosome"/>
</dbReference>
<dbReference type="KEGG" id="agv:OJF2_42320"/>
<evidence type="ECO:0000313" key="3">
    <source>
        <dbReference type="Proteomes" id="UP000324233"/>
    </source>
</evidence>
<dbReference type="AlphaFoldDB" id="A0A5B9W5S9"/>